<keyword evidence="5" id="KW-0276">Fatty acid metabolism</keyword>
<dbReference type="EMBL" id="CAACVG010007650">
    <property type="protein sequence ID" value="VEN46440.1"/>
    <property type="molecule type" value="Genomic_DNA"/>
</dbReference>
<evidence type="ECO:0000256" key="7">
    <source>
        <dbReference type="ARBA" id="ARBA00023098"/>
    </source>
</evidence>
<organism evidence="11 12">
    <name type="scientific">Callosobruchus maculatus</name>
    <name type="common">Southern cowpea weevil</name>
    <name type="synonym">Pulse bruchid</name>
    <dbReference type="NCBI Taxonomy" id="64391"/>
    <lineage>
        <taxon>Eukaryota</taxon>
        <taxon>Metazoa</taxon>
        <taxon>Ecdysozoa</taxon>
        <taxon>Arthropoda</taxon>
        <taxon>Hexapoda</taxon>
        <taxon>Insecta</taxon>
        <taxon>Pterygota</taxon>
        <taxon>Neoptera</taxon>
        <taxon>Endopterygota</taxon>
        <taxon>Coleoptera</taxon>
        <taxon>Polyphaga</taxon>
        <taxon>Cucujiformia</taxon>
        <taxon>Chrysomeloidea</taxon>
        <taxon>Chrysomelidae</taxon>
        <taxon>Bruchinae</taxon>
        <taxon>Bruchini</taxon>
        <taxon>Callosobruchus</taxon>
    </lineage>
</organism>
<evidence type="ECO:0000256" key="2">
    <source>
        <dbReference type="ARBA" id="ARBA00022516"/>
    </source>
</evidence>
<evidence type="ECO:0000313" key="12">
    <source>
        <dbReference type="Proteomes" id="UP000410492"/>
    </source>
</evidence>
<sequence>MIVGCAVNFWARHLLQTNRECHITPFNIKLSIVMYFSYFVLFARLFYKAYMAGDRKEKRKQPVTADCPLFKSKVQ</sequence>
<dbReference type="Pfam" id="PF01151">
    <property type="entry name" value="ELO"/>
    <property type="match status" value="1"/>
</dbReference>
<dbReference type="OrthoDB" id="10259681at2759"/>
<evidence type="ECO:0000313" key="11">
    <source>
        <dbReference type="EMBL" id="VEN46440.1"/>
    </source>
</evidence>
<evidence type="ECO:0000256" key="8">
    <source>
        <dbReference type="ARBA" id="ARBA00023136"/>
    </source>
</evidence>
<evidence type="ECO:0000256" key="4">
    <source>
        <dbReference type="ARBA" id="ARBA00022692"/>
    </source>
</evidence>
<keyword evidence="8 10" id="KW-0472">Membrane</keyword>
<keyword evidence="3" id="KW-0808">Transferase</keyword>
<comment type="subcellular location">
    <subcellularLocation>
        <location evidence="1">Membrane</location>
        <topology evidence="1">Multi-pass membrane protein</topology>
    </subcellularLocation>
</comment>
<evidence type="ECO:0000256" key="6">
    <source>
        <dbReference type="ARBA" id="ARBA00022989"/>
    </source>
</evidence>
<dbReference type="Proteomes" id="UP000410492">
    <property type="component" value="Unassembled WGS sequence"/>
</dbReference>
<evidence type="ECO:0000256" key="9">
    <source>
        <dbReference type="ARBA" id="ARBA00023160"/>
    </source>
</evidence>
<protein>
    <submittedName>
        <fullName evidence="11">Uncharacterized protein</fullName>
    </submittedName>
</protein>
<name>A0A653CHA9_CALMS</name>
<dbReference type="AlphaFoldDB" id="A0A653CHA9"/>
<dbReference type="InterPro" id="IPR002076">
    <property type="entry name" value="ELO_fam"/>
</dbReference>
<evidence type="ECO:0000256" key="10">
    <source>
        <dbReference type="SAM" id="Phobius"/>
    </source>
</evidence>
<feature type="transmembrane region" description="Helical" evidence="10">
    <location>
        <begin position="32"/>
        <end position="50"/>
    </location>
</feature>
<evidence type="ECO:0000256" key="3">
    <source>
        <dbReference type="ARBA" id="ARBA00022679"/>
    </source>
</evidence>
<evidence type="ECO:0000256" key="1">
    <source>
        <dbReference type="ARBA" id="ARBA00004141"/>
    </source>
</evidence>
<reference evidence="11 12" key="1">
    <citation type="submission" date="2019-01" db="EMBL/GenBank/DDBJ databases">
        <authorList>
            <person name="Sayadi A."/>
        </authorList>
    </citation>
    <scope>NUCLEOTIDE SEQUENCE [LARGE SCALE GENOMIC DNA]</scope>
</reference>
<keyword evidence="7" id="KW-0443">Lipid metabolism</keyword>
<keyword evidence="6 10" id="KW-1133">Transmembrane helix</keyword>
<accession>A0A653CHA9</accession>
<keyword evidence="9" id="KW-0275">Fatty acid biosynthesis</keyword>
<keyword evidence="4 10" id="KW-0812">Transmembrane</keyword>
<evidence type="ECO:0000256" key="5">
    <source>
        <dbReference type="ARBA" id="ARBA00022832"/>
    </source>
</evidence>
<keyword evidence="12" id="KW-1185">Reference proteome</keyword>
<dbReference type="GO" id="GO:0016020">
    <property type="term" value="C:membrane"/>
    <property type="evidence" value="ECO:0007669"/>
    <property type="project" value="UniProtKB-SubCell"/>
</dbReference>
<keyword evidence="2" id="KW-0444">Lipid biosynthesis</keyword>
<gene>
    <name evidence="11" type="ORF">CALMAC_LOCUS8530</name>
</gene>
<dbReference type="GO" id="GO:0009922">
    <property type="term" value="F:fatty acid elongase activity"/>
    <property type="evidence" value="ECO:0007669"/>
    <property type="project" value="InterPro"/>
</dbReference>
<proteinExistence type="predicted"/>
<dbReference type="GO" id="GO:0006633">
    <property type="term" value="P:fatty acid biosynthetic process"/>
    <property type="evidence" value="ECO:0007669"/>
    <property type="project" value="UniProtKB-KW"/>
</dbReference>